<keyword evidence="3" id="KW-1185">Reference proteome</keyword>
<dbReference type="PROSITE" id="PS51257">
    <property type="entry name" value="PROKAR_LIPOPROTEIN"/>
    <property type="match status" value="1"/>
</dbReference>
<dbReference type="RefSeq" id="WP_290260431.1">
    <property type="nucleotide sequence ID" value="NZ_JAUFQG010000004.1"/>
</dbReference>
<accession>A0ABV8V3W6</accession>
<gene>
    <name evidence="2" type="ORF">ACFOX3_09440</name>
</gene>
<reference evidence="3" key="1">
    <citation type="journal article" date="2019" name="Int. J. Syst. Evol. Microbiol.">
        <title>The Global Catalogue of Microorganisms (GCM) 10K type strain sequencing project: providing services to taxonomists for standard genome sequencing and annotation.</title>
        <authorList>
            <consortium name="The Broad Institute Genomics Platform"/>
            <consortium name="The Broad Institute Genome Sequencing Center for Infectious Disease"/>
            <person name="Wu L."/>
            <person name="Ma J."/>
        </authorList>
    </citation>
    <scope>NUCLEOTIDE SEQUENCE [LARGE SCALE GENOMIC DNA]</scope>
    <source>
        <strain evidence="3">CECT 8570</strain>
    </source>
</reference>
<proteinExistence type="predicted"/>
<feature type="chain" id="PRO_5046320560" description="DUF4136 domain-containing protein" evidence="1">
    <location>
        <begin position="18"/>
        <end position="192"/>
    </location>
</feature>
<evidence type="ECO:0008006" key="4">
    <source>
        <dbReference type="Google" id="ProtNLM"/>
    </source>
</evidence>
<comment type="caution">
    <text evidence="2">The sequence shown here is derived from an EMBL/GenBank/DDBJ whole genome shotgun (WGS) entry which is preliminary data.</text>
</comment>
<evidence type="ECO:0000256" key="1">
    <source>
        <dbReference type="SAM" id="SignalP"/>
    </source>
</evidence>
<name>A0ABV8V3W6_9GAMM</name>
<keyword evidence="1" id="KW-0732">Signal</keyword>
<organism evidence="2 3">
    <name type="scientific">Simiduia curdlanivorans</name>
    <dbReference type="NCBI Taxonomy" id="1492769"/>
    <lineage>
        <taxon>Bacteria</taxon>
        <taxon>Pseudomonadati</taxon>
        <taxon>Pseudomonadota</taxon>
        <taxon>Gammaproteobacteria</taxon>
        <taxon>Cellvibrionales</taxon>
        <taxon>Cellvibrionaceae</taxon>
        <taxon>Simiduia</taxon>
    </lineage>
</organism>
<feature type="signal peptide" evidence="1">
    <location>
        <begin position="1"/>
        <end position="17"/>
    </location>
</feature>
<dbReference type="Proteomes" id="UP001595840">
    <property type="component" value="Unassembled WGS sequence"/>
</dbReference>
<dbReference type="EMBL" id="JBHSCX010000006">
    <property type="protein sequence ID" value="MFC4362527.1"/>
    <property type="molecule type" value="Genomic_DNA"/>
</dbReference>
<evidence type="ECO:0000313" key="2">
    <source>
        <dbReference type="EMBL" id="MFC4362527.1"/>
    </source>
</evidence>
<sequence length="192" mass="20875">MTRFIALIAMLLLAACASEPEKDQTASKEKVDLAAFSVVAVTDPMFKPARGDTVSWVSDVIFAGSKEETPQDEATVALIQADIEQSLTGKGYTLGHGVGVDYRVLALVQVGTEELAKDMRELFRLYPSLGHDSQLNKGMLIVAVARPGSVQALWRGAIRVFVDEDQVLTQEQQKERLALAVKKVMASMPKAL</sequence>
<evidence type="ECO:0000313" key="3">
    <source>
        <dbReference type="Proteomes" id="UP001595840"/>
    </source>
</evidence>
<protein>
    <recommendedName>
        <fullName evidence="4">DUF4136 domain-containing protein</fullName>
    </recommendedName>
</protein>